<reference evidence="7" key="1">
    <citation type="submission" date="2023-07" db="EMBL/GenBank/DDBJ databases">
        <title>Functional and genomic diversity of the sorghum phyllosphere microbiome.</title>
        <authorList>
            <person name="Shade A."/>
        </authorList>
    </citation>
    <scope>NUCLEOTIDE SEQUENCE</scope>
    <source>
        <strain evidence="7">SORGH_AS_1067</strain>
    </source>
</reference>
<dbReference type="PANTHER" id="PTHR42770:SF7">
    <property type="entry name" value="MEMBRANE PROTEIN"/>
    <property type="match status" value="1"/>
</dbReference>
<evidence type="ECO:0000256" key="4">
    <source>
        <dbReference type="ARBA" id="ARBA00022989"/>
    </source>
</evidence>
<dbReference type="GO" id="GO:0022857">
    <property type="term" value="F:transmembrane transporter activity"/>
    <property type="evidence" value="ECO:0007669"/>
    <property type="project" value="InterPro"/>
</dbReference>
<dbReference type="EMBL" id="JAUTAN010000001">
    <property type="protein sequence ID" value="MDQ1106531.1"/>
    <property type="molecule type" value="Genomic_DNA"/>
</dbReference>
<keyword evidence="5 6" id="KW-0472">Membrane</keyword>
<dbReference type="Pfam" id="PF13520">
    <property type="entry name" value="AA_permease_2"/>
    <property type="match status" value="1"/>
</dbReference>
<keyword evidence="3 6" id="KW-0812">Transmembrane</keyword>
<protein>
    <submittedName>
        <fullName evidence="7">APA family basic amino acid/polyamine antiporter</fullName>
    </submittedName>
</protein>
<dbReference type="InterPro" id="IPR006311">
    <property type="entry name" value="TAT_signal"/>
</dbReference>
<feature type="transmembrane region" description="Helical" evidence="6">
    <location>
        <begin position="379"/>
        <end position="410"/>
    </location>
</feature>
<feature type="transmembrane region" description="Helical" evidence="6">
    <location>
        <begin position="12"/>
        <end position="31"/>
    </location>
</feature>
<dbReference type="PROSITE" id="PS51318">
    <property type="entry name" value="TAT"/>
    <property type="match status" value="1"/>
</dbReference>
<evidence type="ECO:0000256" key="6">
    <source>
        <dbReference type="SAM" id="Phobius"/>
    </source>
</evidence>
<dbReference type="Proteomes" id="UP001239215">
    <property type="component" value="Unassembled WGS sequence"/>
</dbReference>
<organism evidence="7 8">
    <name type="scientific">Nocardioides zeae</name>
    <dbReference type="NCBI Taxonomy" id="1457234"/>
    <lineage>
        <taxon>Bacteria</taxon>
        <taxon>Bacillati</taxon>
        <taxon>Actinomycetota</taxon>
        <taxon>Actinomycetes</taxon>
        <taxon>Propionibacteriales</taxon>
        <taxon>Nocardioidaceae</taxon>
        <taxon>Nocardioides</taxon>
    </lineage>
</organism>
<dbReference type="PIRSF" id="PIRSF006060">
    <property type="entry name" value="AA_transporter"/>
    <property type="match status" value="1"/>
</dbReference>
<feature type="transmembrane region" description="Helical" evidence="6">
    <location>
        <begin position="152"/>
        <end position="175"/>
    </location>
</feature>
<dbReference type="PANTHER" id="PTHR42770">
    <property type="entry name" value="AMINO ACID TRANSPORTER-RELATED"/>
    <property type="match status" value="1"/>
</dbReference>
<proteinExistence type="predicted"/>
<feature type="transmembrane region" description="Helical" evidence="6">
    <location>
        <begin position="122"/>
        <end position="140"/>
    </location>
</feature>
<feature type="transmembrane region" description="Helical" evidence="6">
    <location>
        <begin position="347"/>
        <end position="367"/>
    </location>
</feature>
<feature type="transmembrane region" description="Helical" evidence="6">
    <location>
        <begin position="90"/>
        <end position="116"/>
    </location>
</feature>
<feature type="transmembrane region" description="Helical" evidence="6">
    <location>
        <begin position="37"/>
        <end position="57"/>
    </location>
</feature>
<dbReference type="InterPro" id="IPR050367">
    <property type="entry name" value="APC_superfamily"/>
</dbReference>
<keyword evidence="4 6" id="KW-1133">Transmembrane helix</keyword>
<feature type="transmembrane region" description="Helical" evidence="6">
    <location>
        <begin position="225"/>
        <end position="249"/>
    </location>
</feature>
<gene>
    <name evidence="7" type="ORF">QE405_003815</name>
</gene>
<dbReference type="RefSeq" id="WP_307204285.1">
    <property type="nucleotide sequence ID" value="NZ_JAUTAN010000001.1"/>
</dbReference>
<feature type="transmembrane region" description="Helical" evidence="6">
    <location>
        <begin position="269"/>
        <end position="291"/>
    </location>
</feature>
<evidence type="ECO:0000256" key="2">
    <source>
        <dbReference type="ARBA" id="ARBA00022475"/>
    </source>
</evidence>
<comment type="subcellular location">
    <subcellularLocation>
        <location evidence="1">Cell membrane</location>
        <topology evidence="1">Multi-pass membrane protein</topology>
    </subcellularLocation>
</comment>
<evidence type="ECO:0000256" key="5">
    <source>
        <dbReference type="ARBA" id="ARBA00023136"/>
    </source>
</evidence>
<evidence type="ECO:0000256" key="3">
    <source>
        <dbReference type="ARBA" id="ARBA00022692"/>
    </source>
</evidence>
<name>A0AAJ1U1V7_9ACTN</name>
<keyword evidence="2" id="KW-1003">Cell membrane</keyword>
<sequence length="421" mass="41565">MTTLMQRRLGLGDATVVGVAAMVGAGAFTVLAPAAAAAGSGGGLLVALAVVAVVAWCNASSSARLAAVHPAAGGTYVYGRRELGAWWGYAAGWCFVVGKTASCAAMATAFAVYAVPVDAPEPVRRGVAAVVVLGLTLVTVRGVTRTARAARVILAVALLGLLVAVGVGLVAGGGGLSSQLATGDADALGVAQAAGLLFFAFAGYARVATLGEEVRDPARTIPRAIGIAFVVVLGLYVLLAVALLHGLGAERLAGSTAPLRELVDLRGPAWAVPLVVVGAGAAALGALLALLGGIGRTTLAMARDGELPRPLATLHATYDVPHRAQLLVGAVVTVLVLSVDLRTAVGFSSFGVLLYYLVANVAAVALARRTGGRGGVVGVLGAVGCVVLAVLLPVASVVAGAAVVAVGLAVRAVRLRVAGPA</sequence>
<feature type="transmembrane region" description="Helical" evidence="6">
    <location>
        <begin position="187"/>
        <end position="205"/>
    </location>
</feature>
<dbReference type="InterPro" id="IPR002293">
    <property type="entry name" value="AA/rel_permease1"/>
</dbReference>
<accession>A0AAJ1U1V7</accession>
<dbReference type="Gene3D" id="1.20.1740.10">
    <property type="entry name" value="Amino acid/polyamine transporter I"/>
    <property type="match status" value="1"/>
</dbReference>
<evidence type="ECO:0000313" key="8">
    <source>
        <dbReference type="Proteomes" id="UP001239215"/>
    </source>
</evidence>
<dbReference type="AlphaFoldDB" id="A0AAJ1U1V7"/>
<evidence type="ECO:0000256" key="1">
    <source>
        <dbReference type="ARBA" id="ARBA00004651"/>
    </source>
</evidence>
<comment type="caution">
    <text evidence="7">The sequence shown here is derived from an EMBL/GenBank/DDBJ whole genome shotgun (WGS) entry which is preliminary data.</text>
</comment>
<evidence type="ECO:0000313" key="7">
    <source>
        <dbReference type="EMBL" id="MDQ1106531.1"/>
    </source>
</evidence>
<dbReference type="GO" id="GO:0005886">
    <property type="term" value="C:plasma membrane"/>
    <property type="evidence" value="ECO:0007669"/>
    <property type="project" value="UniProtKB-SubCell"/>
</dbReference>